<dbReference type="SUPFAM" id="SSF47986">
    <property type="entry name" value="DEATH domain"/>
    <property type="match status" value="1"/>
</dbReference>
<dbReference type="GO" id="GO:0045087">
    <property type="term" value="P:innate immune response"/>
    <property type="evidence" value="ECO:0007669"/>
    <property type="project" value="UniProtKB-KW"/>
</dbReference>
<keyword evidence="8" id="KW-0832">Ubl conjugation</keyword>
<dbReference type="PANTHER" id="PTHR14074">
    <property type="entry name" value="HELICASE WITH DEATH DOMAIN-RELATED"/>
    <property type="match status" value="1"/>
</dbReference>
<evidence type="ECO:0008006" key="17">
    <source>
        <dbReference type="Google" id="ProtNLM"/>
    </source>
</evidence>
<evidence type="ECO:0000256" key="9">
    <source>
        <dbReference type="ARBA" id="ARBA00022859"/>
    </source>
</evidence>
<evidence type="ECO:0000256" key="6">
    <source>
        <dbReference type="ARBA" id="ARBA00022741"/>
    </source>
</evidence>
<proteinExistence type="inferred from homology"/>
<evidence type="ECO:0000259" key="13">
    <source>
        <dbReference type="PROSITE" id="PS51194"/>
    </source>
</evidence>
<keyword evidence="9" id="KW-0391">Immunity</keyword>
<dbReference type="PROSITE" id="PS51192">
    <property type="entry name" value="HELICASE_ATP_BIND_1"/>
    <property type="match status" value="1"/>
</dbReference>
<dbReference type="GO" id="GO:0005524">
    <property type="term" value="F:ATP binding"/>
    <property type="evidence" value="ECO:0007669"/>
    <property type="project" value="UniProtKB-KW"/>
</dbReference>
<evidence type="ECO:0000259" key="12">
    <source>
        <dbReference type="PROSITE" id="PS51192"/>
    </source>
</evidence>
<reference evidence="15" key="1">
    <citation type="journal article" date="2023" name="Mol. Biol. Evol.">
        <title>Third-Generation Sequencing Reveals the Adaptive Role of the Epigenome in Three Deep-Sea Polychaetes.</title>
        <authorList>
            <person name="Perez M."/>
            <person name="Aroh O."/>
            <person name="Sun Y."/>
            <person name="Lan Y."/>
            <person name="Juniper S.K."/>
            <person name="Young C.R."/>
            <person name="Angers B."/>
            <person name="Qian P.Y."/>
        </authorList>
    </citation>
    <scope>NUCLEOTIDE SEQUENCE</scope>
    <source>
        <strain evidence="15">P08H-3</strain>
    </source>
</reference>
<evidence type="ECO:0000313" key="15">
    <source>
        <dbReference type="EMBL" id="KAK2143499.1"/>
    </source>
</evidence>
<feature type="region of interest" description="Disordered" evidence="11">
    <location>
        <begin position="267"/>
        <end position="310"/>
    </location>
</feature>
<dbReference type="SMART" id="SM00487">
    <property type="entry name" value="DEXDc"/>
    <property type="match status" value="1"/>
</dbReference>
<dbReference type="InterPro" id="IPR011545">
    <property type="entry name" value="DEAD/DEAH_box_helicase_dom"/>
</dbReference>
<dbReference type="InterPro" id="IPR011029">
    <property type="entry name" value="DEATH-like_dom_sf"/>
</dbReference>
<accession>A0AAD9MUI6</accession>
<feature type="domain" description="Helicase C-terminal" evidence="13">
    <location>
        <begin position="612"/>
        <end position="786"/>
    </location>
</feature>
<dbReference type="PANTHER" id="PTHR14074:SF16">
    <property type="entry name" value="ANTIVIRAL INNATE IMMUNE RESPONSE RECEPTOR RIG-I"/>
    <property type="match status" value="1"/>
</dbReference>
<keyword evidence="6" id="KW-0547">Nucleotide-binding</keyword>
<feature type="compositionally biased region" description="Basic and acidic residues" evidence="11">
    <location>
        <begin position="279"/>
        <end position="300"/>
    </location>
</feature>
<dbReference type="InterPro" id="IPR038557">
    <property type="entry name" value="RLR_C_sf"/>
</dbReference>
<gene>
    <name evidence="15" type="ORF">LSH36_837g01104</name>
</gene>
<protein>
    <recommendedName>
        <fullName evidence="17">RNA helicase</fullName>
    </recommendedName>
</protein>
<evidence type="ECO:0000313" key="16">
    <source>
        <dbReference type="Proteomes" id="UP001208570"/>
    </source>
</evidence>
<dbReference type="InterPro" id="IPR021673">
    <property type="entry name" value="RLR_CTR"/>
</dbReference>
<evidence type="ECO:0000256" key="4">
    <source>
        <dbReference type="ARBA" id="ARBA00022588"/>
    </source>
</evidence>
<dbReference type="GO" id="GO:0005737">
    <property type="term" value="C:cytoplasm"/>
    <property type="evidence" value="ECO:0007669"/>
    <property type="project" value="UniProtKB-ARBA"/>
</dbReference>
<feature type="domain" description="Helicase ATP-binding" evidence="12">
    <location>
        <begin position="323"/>
        <end position="501"/>
    </location>
</feature>
<dbReference type="InterPro" id="IPR031964">
    <property type="entry name" value="CARD_dom"/>
</dbReference>
<dbReference type="Gene3D" id="2.170.150.30">
    <property type="entry name" value="RIG-I-like receptor, C-terminal regulatory domain"/>
    <property type="match status" value="1"/>
</dbReference>
<keyword evidence="3" id="KW-0597">Phosphoprotein</keyword>
<dbReference type="Pfam" id="PF00270">
    <property type="entry name" value="DEAD"/>
    <property type="match status" value="1"/>
</dbReference>
<dbReference type="SUPFAM" id="SSF52540">
    <property type="entry name" value="P-loop containing nucleoside triphosphate hydrolases"/>
    <property type="match status" value="1"/>
</dbReference>
<dbReference type="SMART" id="SM00490">
    <property type="entry name" value="HELICc"/>
    <property type="match status" value="1"/>
</dbReference>
<evidence type="ECO:0000256" key="3">
    <source>
        <dbReference type="ARBA" id="ARBA00022553"/>
    </source>
</evidence>
<dbReference type="Gene3D" id="1.20.1320.30">
    <property type="match status" value="1"/>
</dbReference>
<comment type="caution">
    <text evidence="15">The sequence shown here is derived from an EMBL/GenBank/DDBJ whole genome shotgun (WGS) entry which is preliminary data.</text>
</comment>
<keyword evidence="2" id="KW-1017">Isopeptide bond</keyword>
<dbReference type="EMBL" id="JAODUP010000837">
    <property type="protein sequence ID" value="KAK2143499.1"/>
    <property type="molecule type" value="Genomic_DNA"/>
</dbReference>
<feature type="domain" description="RLR CTR" evidence="14">
    <location>
        <begin position="804"/>
        <end position="932"/>
    </location>
</feature>
<evidence type="ECO:0000256" key="2">
    <source>
        <dbReference type="ARBA" id="ARBA00022499"/>
    </source>
</evidence>
<dbReference type="Proteomes" id="UP001208570">
    <property type="component" value="Unassembled WGS sequence"/>
</dbReference>
<dbReference type="Pfam" id="PF00271">
    <property type="entry name" value="Helicase_C"/>
    <property type="match status" value="1"/>
</dbReference>
<dbReference type="InterPro" id="IPR014001">
    <property type="entry name" value="Helicase_ATP-bd"/>
</dbReference>
<evidence type="ECO:0000256" key="10">
    <source>
        <dbReference type="ARBA" id="ARBA00049390"/>
    </source>
</evidence>
<dbReference type="AlphaFoldDB" id="A0AAD9MUI6"/>
<dbReference type="PROSITE" id="PS51194">
    <property type="entry name" value="HELICASE_CTER"/>
    <property type="match status" value="1"/>
</dbReference>
<evidence type="ECO:0000256" key="5">
    <source>
        <dbReference type="ARBA" id="ARBA00022737"/>
    </source>
</evidence>
<organism evidence="15 16">
    <name type="scientific">Paralvinella palmiformis</name>
    <dbReference type="NCBI Taxonomy" id="53620"/>
    <lineage>
        <taxon>Eukaryota</taxon>
        <taxon>Metazoa</taxon>
        <taxon>Spiralia</taxon>
        <taxon>Lophotrochozoa</taxon>
        <taxon>Annelida</taxon>
        <taxon>Polychaeta</taxon>
        <taxon>Sedentaria</taxon>
        <taxon>Canalipalpata</taxon>
        <taxon>Terebellida</taxon>
        <taxon>Terebelliformia</taxon>
        <taxon>Alvinellidae</taxon>
        <taxon>Paralvinella</taxon>
    </lineage>
</organism>
<dbReference type="InterPro" id="IPR001650">
    <property type="entry name" value="Helicase_C-like"/>
</dbReference>
<keyword evidence="16" id="KW-1185">Reference proteome</keyword>
<dbReference type="Gene3D" id="3.40.50.300">
    <property type="entry name" value="P-loop containing nucleotide triphosphate hydrolases"/>
    <property type="match status" value="2"/>
</dbReference>
<evidence type="ECO:0000256" key="7">
    <source>
        <dbReference type="ARBA" id="ARBA00022840"/>
    </source>
</evidence>
<sequence length="938" mass="107686">MMDGSSSCTEKTLIDDSYYHNLVKLYEPLLREYLIPKQIVFELRPFIGNEGIEKVRRSEEDLPADGVSKLIELLMASKEPGWFEAFIEALKAKDFDMVADHLCGKRDMKNSNIFKELLGVFCHQLVENVDPTDLTSYLLERNTITKKDFEEISTKNRRSGMFLLLMRLPLHTNYWFPDFIAALNNGDTKAYKILASDIEPAIAKACPEHQTHLVADDVQKLNEEPRTYIKTGANQSKRLCLSHSEEAMDMVESTSTLHIEYGEMETDNTHSEAGNSSHDATKKKVKEGTHDSEDHMKSNEGEQSESDINFKPLKLRSYQRELAEPAIDGKNVIIVAPTGSGKTHVALYITEKHFLDSADQNKMAFLVPTTELVSQQTRMYRTYLSRFKICGLSSEIQVSQKVPMSSLIEKYDIIVMTPQILLNALNKHHVESLKVFTLMVFDECHHATKEHPYNNIMAIYLDEKYLEDRDYLLPQIIGLTASVGVGNARDVLGAKKHILSLCANLDAVDGISIVENHKEELEKFVNKPNETKIETHGRKEDPFRNIISAVMKNIEQHIRNHIADALAYLLKEFKEIDREHKDDTDEWLEALFNARREELIEISNNPRYDNPKLKKLNEVILNKYKNNPDMRAIIFCKTREMTMALKNSIEESSELAGLSPYHLVGANASAERGGMTQRKQEDVLTYFKNGKHKVIIATSVAEEGLDVSKCNLVIRYDYVTNEIAMVQARGRGRAEDSDYVLIGDHSRGASQKEETNKIKEEMMNRAIEKVKRMMDEECKREVLSLQNEMRTRRKMNEVGRMCAAASHSHGSPDDWELRCMKCDQIGCFASDIRVFESHHHMVMDRSFTDRVVIEPHPNPKNVDELVMTDKIFCKRCHHDWGIRATYNMLKVCVIKISSFRVIHIVNRMIRTPRKWRDAPFVPLPLTPDQLEQYNKSCF</sequence>
<dbReference type="Gene3D" id="1.10.533.10">
    <property type="entry name" value="Death Domain, Fas"/>
    <property type="match status" value="2"/>
</dbReference>
<dbReference type="GO" id="GO:0003724">
    <property type="term" value="F:RNA helicase activity"/>
    <property type="evidence" value="ECO:0007669"/>
    <property type="project" value="UniProtKB-EC"/>
</dbReference>
<evidence type="ECO:0000259" key="14">
    <source>
        <dbReference type="PROSITE" id="PS51789"/>
    </source>
</evidence>
<keyword evidence="5" id="KW-0677">Repeat</keyword>
<evidence type="ECO:0000256" key="8">
    <source>
        <dbReference type="ARBA" id="ARBA00022843"/>
    </source>
</evidence>
<comment type="catalytic activity">
    <reaction evidence="10">
        <text>ATP + H2O = ADP + phosphate + H(+)</text>
        <dbReference type="Rhea" id="RHEA:13065"/>
        <dbReference type="ChEBI" id="CHEBI:15377"/>
        <dbReference type="ChEBI" id="CHEBI:15378"/>
        <dbReference type="ChEBI" id="CHEBI:30616"/>
        <dbReference type="ChEBI" id="CHEBI:43474"/>
        <dbReference type="ChEBI" id="CHEBI:456216"/>
        <dbReference type="EC" id="3.6.4.13"/>
    </reaction>
    <physiologicalReaction direction="left-to-right" evidence="10">
        <dbReference type="Rhea" id="RHEA:13066"/>
    </physiologicalReaction>
</comment>
<dbReference type="Pfam" id="PF16739">
    <property type="entry name" value="CARD_2"/>
    <property type="match status" value="1"/>
</dbReference>
<dbReference type="GO" id="GO:0003676">
    <property type="term" value="F:nucleic acid binding"/>
    <property type="evidence" value="ECO:0007669"/>
    <property type="project" value="InterPro"/>
</dbReference>
<dbReference type="Pfam" id="PF11648">
    <property type="entry name" value="RIG-I_C-RD"/>
    <property type="match status" value="1"/>
</dbReference>
<comment type="similarity">
    <text evidence="1">Belongs to the helicase family. RLR subfamily.</text>
</comment>
<dbReference type="CDD" id="cd01671">
    <property type="entry name" value="CARD"/>
    <property type="match status" value="1"/>
</dbReference>
<dbReference type="InterPro" id="IPR051363">
    <property type="entry name" value="RLR_Helicase"/>
</dbReference>
<evidence type="ECO:0000256" key="11">
    <source>
        <dbReference type="SAM" id="MobiDB-lite"/>
    </source>
</evidence>
<keyword evidence="4" id="KW-0399">Innate immunity</keyword>
<name>A0AAD9MUI6_9ANNE</name>
<dbReference type="InterPro" id="IPR027417">
    <property type="entry name" value="P-loop_NTPase"/>
</dbReference>
<dbReference type="PROSITE" id="PS51789">
    <property type="entry name" value="RLR_CTR"/>
    <property type="match status" value="1"/>
</dbReference>
<keyword evidence="7" id="KW-0067">ATP-binding</keyword>
<evidence type="ECO:0000256" key="1">
    <source>
        <dbReference type="ARBA" id="ARBA00006866"/>
    </source>
</evidence>